<evidence type="ECO:0000313" key="3">
    <source>
        <dbReference type="Proteomes" id="UP000807469"/>
    </source>
</evidence>
<dbReference type="Pfam" id="PF16486">
    <property type="entry name" value="ArgoN"/>
    <property type="match status" value="1"/>
</dbReference>
<dbReference type="Pfam" id="PF02171">
    <property type="entry name" value="Piwi"/>
    <property type="match status" value="1"/>
</dbReference>
<dbReference type="InterPro" id="IPR003100">
    <property type="entry name" value="PAZ_dom"/>
</dbReference>
<dbReference type="SUPFAM" id="SSF101690">
    <property type="entry name" value="PAZ domain"/>
    <property type="match status" value="1"/>
</dbReference>
<dbReference type="InterPro" id="IPR032472">
    <property type="entry name" value="ArgoL2"/>
</dbReference>
<gene>
    <name evidence="2" type="ORF">BDN70DRAFT_887423</name>
</gene>
<comment type="caution">
    <text evidence="2">The sequence shown here is derived from an EMBL/GenBank/DDBJ whole genome shotgun (WGS) entry which is preliminary data.</text>
</comment>
<dbReference type="InterPro" id="IPR032473">
    <property type="entry name" value="Argonaute_Mid_dom"/>
</dbReference>
<dbReference type="InterPro" id="IPR012337">
    <property type="entry name" value="RNaseH-like_sf"/>
</dbReference>
<dbReference type="SMART" id="SM01163">
    <property type="entry name" value="DUF1785"/>
    <property type="match status" value="1"/>
</dbReference>
<dbReference type="Gene3D" id="3.30.420.10">
    <property type="entry name" value="Ribonuclease H-like superfamily/Ribonuclease H"/>
    <property type="match status" value="2"/>
</dbReference>
<feature type="domain" description="Piwi" evidence="1">
    <location>
        <begin position="535"/>
        <end position="803"/>
    </location>
</feature>
<protein>
    <submittedName>
        <fullName evidence="2">Argonaute-like protein</fullName>
    </submittedName>
</protein>
<dbReference type="InterPro" id="IPR032474">
    <property type="entry name" value="Argonaute_N"/>
</dbReference>
<dbReference type="SUPFAM" id="SSF53098">
    <property type="entry name" value="Ribonuclease H-like"/>
    <property type="match status" value="1"/>
</dbReference>
<dbReference type="PROSITE" id="PS50822">
    <property type="entry name" value="PIWI"/>
    <property type="match status" value="1"/>
</dbReference>
<dbReference type="GO" id="GO:0003723">
    <property type="term" value="F:RNA binding"/>
    <property type="evidence" value="ECO:0007669"/>
    <property type="project" value="InterPro"/>
</dbReference>
<keyword evidence="3" id="KW-1185">Reference proteome</keyword>
<sequence>MAAQATTITSIGVRRPDFGRAGRPLQLEVNSFEVTVEDNDISHYDDLVVEPDNLSAKRKLVLFDILQTQQPNIFTPKIAYDGQAMAYATRILDLGEENARKFSVSFPRTGDGKATRPPRVYNVTVTKVATINTEVLRRFVTGQQAWDEGVSNALMAYNVAVRMKPNMNNPFRGRSFFIDQGRRQIGAGLEVWRGIFQSVRPVIDRYVLNVDLASTVMYREGPLIHLCNDFFGRLIDQPPHYLTPGNAQFPSSYELSRLKRFITHIKIVVPRTTGQNRPRAITGLSTKGANALLFKTHEGATMSVAQYFNQATGSPLKFPGAICVQIGKEAMVPLEMCIVLKGQFVSRDVAIPPAQVASVLEFATKKPRERLEAIKAGMQQLQFQTSDYISQFGMSIDLRPLKVTARVMDPPNVKYSGTGRQASVTPRNGAWNMVDKKFINSSTIKAWMVLIFQTERQFNKANAESMIKGFKAACNDVGIKIDKPDPLVKYLNGQGDIQQQLRGAGSECNRAYGILPTLLVIVLPEGAGDIYAAAGVATQCLKAMKCRNAKPQYWSNVMLKVNGKLGGINSVAESGAMLELSDPKNSTIIIGADVIHPAPGALNRPSFASVVGSVDSQAAKYVGSMRVQEGRKESILELKAMVKEILLLRQSYITEMEKKPQAAKPKRLIFYREACEELGMNPRITLIVVTKRHHNQMFPPTPGASASNENAPAGTVIDTTITHPTDFDFFLQSHAGLLGTSRCAHYSVCCTHLHGPLEFRADALQSLSYALCHCYAPATRPVSIPAPVYYADRVCARAKNHFDPNKPLDASDAGTQASGATGVDLQVYQDAFKQVHQKQRFLMYFLIWISASFVIDVFVS</sequence>
<dbReference type="InterPro" id="IPR036397">
    <property type="entry name" value="RNaseH_sf"/>
</dbReference>
<dbReference type="CDD" id="cd02846">
    <property type="entry name" value="PAZ_argonaute_like"/>
    <property type="match status" value="1"/>
</dbReference>
<reference evidence="2" key="1">
    <citation type="submission" date="2020-11" db="EMBL/GenBank/DDBJ databases">
        <authorList>
            <consortium name="DOE Joint Genome Institute"/>
            <person name="Ahrendt S."/>
            <person name="Riley R."/>
            <person name="Andreopoulos W."/>
            <person name="Labutti K."/>
            <person name="Pangilinan J."/>
            <person name="Ruiz-Duenas F.J."/>
            <person name="Barrasa J.M."/>
            <person name="Sanchez-Garcia M."/>
            <person name="Camarero S."/>
            <person name="Miyauchi S."/>
            <person name="Serrano A."/>
            <person name="Linde D."/>
            <person name="Babiker R."/>
            <person name="Drula E."/>
            <person name="Ayuso-Fernandez I."/>
            <person name="Pacheco R."/>
            <person name="Padilla G."/>
            <person name="Ferreira P."/>
            <person name="Barriuso J."/>
            <person name="Kellner H."/>
            <person name="Castanera R."/>
            <person name="Alfaro M."/>
            <person name="Ramirez L."/>
            <person name="Pisabarro A.G."/>
            <person name="Kuo A."/>
            <person name="Tritt A."/>
            <person name="Lipzen A."/>
            <person name="He G."/>
            <person name="Yan M."/>
            <person name="Ng V."/>
            <person name="Cullen D."/>
            <person name="Martin F."/>
            <person name="Rosso M.-N."/>
            <person name="Henrissat B."/>
            <person name="Hibbett D."/>
            <person name="Martinez A.T."/>
            <person name="Grigoriev I.V."/>
        </authorList>
    </citation>
    <scope>NUCLEOTIDE SEQUENCE</scope>
    <source>
        <strain evidence="2">CIRM-BRFM 674</strain>
    </source>
</reference>
<dbReference type="PANTHER" id="PTHR22891">
    <property type="entry name" value="EUKARYOTIC TRANSLATION INITIATION FACTOR 2C"/>
    <property type="match status" value="1"/>
</dbReference>
<dbReference type="Proteomes" id="UP000807469">
    <property type="component" value="Unassembled WGS sequence"/>
</dbReference>
<dbReference type="InterPro" id="IPR014811">
    <property type="entry name" value="ArgoL1"/>
</dbReference>
<dbReference type="Pfam" id="PF02170">
    <property type="entry name" value="PAZ"/>
    <property type="match status" value="1"/>
</dbReference>
<proteinExistence type="predicted"/>
<dbReference type="EMBL" id="MU155581">
    <property type="protein sequence ID" value="KAF9472086.1"/>
    <property type="molecule type" value="Genomic_DNA"/>
</dbReference>
<dbReference type="AlphaFoldDB" id="A0A9P6CMA6"/>
<dbReference type="Pfam" id="PF16487">
    <property type="entry name" value="ArgoMid"/>
    <property type="match status" value="1"/>
</dbReference>
<dbReference type="OrthoDB" id="10252740at2759"/>
<dbReference type="Pfam" id="PF08699">
    <property type="entry name" value="ArgoL1"/>
    <property type="match status" value="1"/>
</dbReference>
<dbReference type="InterPro" id="IPR036085">
    <property type="entry name" value="PAZ_dom_sf"/>
</dbReference>
<organism evidence="2 3">
    <name type="scientific">Pholiota conissans</name>
    <dbReference type="NCBI Taxonomy" id="109636"/>
    <lineage>
        <taxon>Eukaryota</taxon>
        <taxon>Fungi</taxon>
        <taxon>Dikarya</taxon>
        <taxon>Basidiomycota</taxon>
        <taxon>Agaricomycotina</taxon>
        <taxon>Agaricomycetes</taxon>
        <taxon>Agaricomycetidae</taxon>
        <taxon>Agaricales</taxon>
        <taxon>Agaricineae</taxon>
        <taxon>Strophariaceae</taxon>
        <taxon>Pholiota</taxon>
    </lineage>
</organism>
<accession>A0A9P6CMA6</accession>
<evidence type="ECO:0000313" key="2">
    <source>
        <dbReference type="EMBL" id="KAF9472086.1"/>
    </source>
</evidence>
<dbReference type="SMART" id="SM00950">
    <property type="entry name" value="Piwi"/>
    <property type="match status" value="1"/>
</dbReference>
<name>A0A9P6CMA6_9AGAR</name>
<evidence type="ECO:0000259" key="1">
    <source>
        <dbReference type="PROSITE" id="PS50822"/>
    </source>
</evidence>
<dbReference type="Gene3D" id="3.40.50.2300">
    <property type="match status" value="1"/>
</dbReference>
<dbReference type="InterPro" id="IPR003165">
    <property type="entry name" value="Piwi"/>
</dbReference>
<dbReference type="Gene3D" id="2.170.260.10">
    <property type="entry name" value="paz domain"/>
    <property type="match status" value="1"/>
</dbReference>
<dbReference type="Pfam" id="PF16488">
    <property type="entry name" value="ArgoL2"/>
    <property type="match status" value="1"/>
</dbReference>